<feature type="region of interest" description="Disordered" evidence="9">
    <location>
        <begin position="475"/>
        <end position="495"/>
    </location>
</feature>
<dbReference type="InterPro" id="IPR036736">
    <property type="entry name" value="ACP-like_sf"/>
</dbReference>
<dbReference type="Pfam" id="PF00550">
    <property type="entry name" value="PP-binding"/>
    <property type="match status" value="2"/>
</dbReference>
<dbReference type="PROSITE" id="PS50075">
    <property type="entry name" value="CARRIER"/>
    <property type="match status" value="2"/>
</dbReference>
<dbReference type="SMART" id="SM00822">
    <property type="entry name" value="PKS_KR"/>
    <property type="match status" value="1"/>
</dbReference>
<feature type="domain" description="Carrier" evidence="10">
    <location>
        <begin position="501"/>
        <end position="575"/>
    </location>
</feature>
<feature type="domain" description="Ketosynthase family 3 (KS3)" evidence="11">
    <location>
        <begin position="1869"/>
        <end position="2289"/>
    </location>
</feature>
<dbReference type="Pfam" id="PF22336">
    <property type="entry name" value="RhiE-like_linker"/>
    <property type="match status" value="1"/>
</dbReference>
<comment type="caution">
    <text evidence="12">The sequence shown here is derived from an EMBL/GenBank/DDBJ whole genome shotgun (WGS) entry which is preliminary data.</text>
</comment>
<dbReference type="PROSITE" id="PS52004">
    <property type="entry name" value="KS3_2"/>
    <property type="match status" value="2"/>
</dbReference>
<dbReference type="Gene3D" id="3.40.50.720">
    <property type="entry name" value="NAD(P)-binding Rossmann-like Domain"/>
    <property type="match status" value="1"/>
</dbReference>
<dbReference type="CDD" id="cd02440">
    <property type="entry name" value="AdoMet_MTases"/>
    <property type="match status" value="1"/>
</dbReference>
<dbReference type="GO" id="GO:0005886">
    <property type="term" value="C:plasma membrane"/>
    <property type="evidence" value="ECO:0007669"/>
    <property type="project" value="TreeGrafter"/>
</dbReference>
<dbReference type="Pfam" id="PF08659">
    <property type="entry name" value="KR"/>
    <property type="match status" value="1"/>
</dbReference>
<name>A0AAW3FCF9_BURGA</name>
<evidence type="ECO:0000256" key="9">
    <source>
        <dbReference type="SAM" id="MobiDB-lite"/>
    </source>
</evidence>
<feature type="region of interest" description="Disordered" evidence="9">
    <location>
        <begin position="1831"/>
        <end position="1867"/>
    </location>
</feature>
<evidence type="ECO:0000259" key="10">
    <source>
        <dbReference type="PROSITE" id="PS50075"/>
    </source>
</evidence>
<keyword evidence="3" id="KW-0596">Phosphopantetheine</keyword>
<dbReference type="InterPro" id="IPR014030">
    <property type="entry name" value="Ketoacyl_synth_N"/>
</dbReference>
<dbReference type="InterPro" id="IPR006162">
    <property type="entry name" value="Ppantetheine_attach_site"/>
</dbReference>
<dbReference type="GO" id="GO:0005737">
    <property type="term" value="C:cytoplasm"/>
    <property type="evidence" value="ECO:0007669"/>
    <property type="project" value="UniProtKB-SubCell"/>
</dbReference>
<dbReference type="InterPro" id="IPR013968">
    <property type="entry name" value="PKS_KR"/>
</dbReference>
<dbReference type="EMBL" id="JPGG01000009">
    <property type="protein sequence ID" value="KGC24080.1"/>
    <property type="molecule type" value="Genomic_DNA"/>
</dbReference>
<keyword evidence="8" id="KW-0511">Multifunctional enzyme</keyword>
<evidence type="ECO:0000256" key="2">
    <source>
        <dbReference type="ARBA" id="ARBA00004792"/>
    </source>
</evidence>
<evidence type="ECO:0000256" key="3">
    <source>
        <dbReference type="ARBA" id="ARBA00022450"/>
    </source>
</evidence>
<evidence type="ECO:0000256" key="6">
    <source>
        <dbReference type="ARBA" id="ARBA00022679"/>
    </source>
</evidence>
<dbReference type="GO" id="GO:0004315">
    <property type="term" value="F:3-oxoacyl-[acyl-carrier-protein] synthase activity"/>
    <property type="evidence" value="ECO:0007669"/>
    <property type="project" value="InterPro"/>
</dbReference>
<feature type="region of interest" description="Disordered" evidence="9">
    <location>
        <begin position="120"/>
        <end position="148"/>
    </location>
</feature>
<feature type="domain" description="Carrier" evidence="10">
    <location>
        <begin position="1737"/>
        <end position="1812"/>
    </location>
</feature>
<dbReference type="Proteomes" id="UP000029590">
    <property type="component" value="Unassembled WGS sequence"/>
</dbReference>
<feature type="compositionally biased region" description="Gly residues" evidence="9">
    <location>
        <begin position="136"/>
        <end position="145"/>
    </location>
</feature>
<dbReference type="PANTHER" id="PTHR43775">
    <property type="entry name" value="FATTY ACID SYNTHASE"/>
    <property type="match status" value="1"/>
</dbReference>
<dbReference type="SMART" id="SM00823">
    <property type="entry name" value="PKS_PP"/>
    <property type="match status" value="2"/>
</dbReference>
<keyword evidence="5" id="KW-0597">Phosphoprotein</keyword>
<dbReference type="GO" id="GO:0031177">
    <property type="term" value="F:phosphopantetheine binding"/>
    <property type="evidence" value="ECO:0007669"/>
    <property type="project" value="InterPro"/>
</dbReference>
<dbReference type="InterPro" id="IPR057326">
    <property type="entry name" value="KR_dom"/>
</dbReference>
<feature type="domain" description="Ketosynthase family 3 (KS3)" evidence="11">
    <location>
        <begin position="631"/>
        <end position="1046"/>
    </location>
</feature>
<evidence type="ECO:0000256" key="8">
    <source>
        <dbReference type="ARBA" id="ARBA00023268"/>
    </source>
</evidence>
<accession>A0AAW3FCF9</accession>
<evidence type="ECO:0000313" key="12">
    <source>
        <dbReference type="EMBL" id="KGC24080.1"/>
    </source>
</evidence>
<dbReference type="SMART" id="SM01294">
    <property type="entry name" value="PKS_PP_betabranch"/>
    <property type="match status" value="2"/>
</dbReference>
<dbReference type="InterPro" id="IPR014031">
    <property type="entry name" value="Ketoacyl_synth_C"/>
</dbReference>
<keyword evidence="4" id="KW-0963">Cytoplasm</keyword>
<comment type="pathway">
    <text evidence="2">Antibiotic biosynthesis.</text>
</comment>
<evidence type="ECO:0000256" key="5">
    <source>
        <dbReference type="ARBA" id="ARBA00022553"/>
    </source>
</evidence>
<dbReference type="InterPro" id="IPR018201">
    <property type="entry name" value="Ketoacyl_synth_AS"/>
</dbReference>
<keyword evidence="12" id="KW-0489">Methyltransferase</keyword>
<dbReference type="SUPFAM" id="SSF53901">
    <property type="entry name" value="Thiolase-like"/>
    <property type="match status" value="2"/>
</dbReference>
<dbReference type="GO" id="GO:0032259">
    <property type="term" value="P:methylation"/>
    <property type="evidence" value="ECO:0007669"/>
    <property type="project" value="UniProtKB-KW"/>
</dbReference>
<dbReference type="Pfam" id="PF00109">
    <property type="entry name" value="ketoacyl-synt"/>
    <property type="match status" value="2"/>
</dbReference>
<keyword evidence="6" id="KW-0808">Transferase</keyword>
<feature type="region of interest" description="Disordered" evidence="9">
    <location>
        <begin position="1197"/>
        <end position="1219"/>
    </location>
</feature>
<dbReference type="InterPro" id="IPR050091">
    <property type="entry name" value="PKS_NRPS_Biosynth_Enz"/>
</dbReference>
<dbReference type="PANTHER" id="PTHR43775:SF37">
    <property type="entry name" value="SI:DKEY-61P9.11"/>
    <property type="match status" value="1"/>
</dbReference>
<dbReference type="Gene3D" id="3.30.70.3290">
    <property type="match status" value="1"/>
</dbReference>
<dbReference type="InterPro" id="IPR029063">
    <property type="entry name" value="SAM-dependent_MTases_sf"/>
</dbReference>
<evidence type="ECO:0000256" key="1">
    <source>
        <dbReference type="ARBA" id="ARBA00004496"/>
    </source>
</evidence>
<dbReference type="InterPro" id="IPR009081">
    <property type="entry name" value="PP-bd_ACP"/>
</dbReference>
<dbReference type="InterPro" id="IPR054514">
    <property type="entry name" value="RhiE-like_linker"/>
</dbReference>
<dbReference type="InterPro" id="IPR020841">
    <property type="entry name" value="PKS_Beta-ketoAc_synthase_dom"/>
</dbReference>
<dbReference type="InterPro" id="IPR036291">
    <property type="entry name" value="NAD(P)-bd_dom_sf"/>
</dbReference>
<organism evidence="12 13">
    <name type="scientific">Burkholderia gladioli</name>
    <name type="common">Pseudomonas marginata</name>
    <name type="synonym">Phytomonas marginata</name>
    <dbReference type="NCBI Taxonomy" id="28095"/>
    <lineage>
        <taxon>Bacteria</taxon>
        <taxon>Pseudomonadati</taxon>
        <taxon>Pseudomonadota</taxon>
        <taxon>Betaproteobacteria</taxon>
        <taxon>Burkholderiales</taxon>
        <taxon>Burkholderiaceae</taxon>
        <taxon>Burkholderia</taxon>
    </lineage>
</organism>
<dbReference type="GO" id="GO:0004312">
    <property type="term" value="F:fatty acid synthase activity"/>
    <property type="evidence" value="ECO:0007669"/>
    <property type="project" value="TreeGrafter"/>
</dbReference>
<dbReference type="CDD" id="cd08953">
    <property type="entry name" value="KR_2_SDR_x"/>
    <property type="match status" value="1"/>
</dbReference>
<evidence type="ECO:0000256" key="7">
    <source>
        <dbReference type="ARBA" id="ARBA00022737"/>
    </source>
</evidence>
<comment type="subcellular location">
    <subcellularLocation>
        <location evidence="1">Cytoplasm</location>
    </subcellularLocation>
</comment>
<dbReference type="Gene3D" id="3.40.47.10">
    <property type="match status" value="2"/>
</dbReference>
<dbReference type="GO" id="GO:0006633">
    <property type="term" value="P:fatty acid biosynthetic process"/>
    <property type="evidence" value="ECO:0007669"/>
    <property type="project" value="InterPro"/>
</dbReference>
<dbReference type="InterPro" id="IPR020806">
    <property type="entry name" value="PKS_PP-bd"/>
</dbReference>
<dbReference type="SUPFAM" id="SSF47336">
    <property type="entry name" value="ACP-like"/>
    <property type="match status" value="2"/>
</dbReference>
<dbReference type="PROSITE" id="PS00012">
    <property type="entry name" value="PHOSPHOPANTETHEINE"/>
    <property type="match status" value="2"/>
</dbReference>
<evidence type="ECO:0000259" key="11">
    <source>
        <dbReference type="PROSITE" id="PS52004"/>
    </source>
</evidence>
<dbReference type="GO" id="GO:0071770">
    <property type="term" value="P:DIM/DIP cell wall layer assembly"/>
    <property type="evidence" value="ECO:0007669"/>
    <property type="project" value="TreeGrafter"/>
</dbReference>
<protein>
    <submittedName>
        <fullName evidence="12">Methyltransferase domain protein</fullName>
    </submittedName>
</protein>
<evidence type="ECO:0000313" key="13">
    <source>
        <dbReference type="Proteomes" id="UP000029590"/>
    </source>
</evidence>
<reference evidence="12 13" key="1">
    <citation type="submission" date="2014-04" db="EMBL/GenBank/DDBJ databases">
        <authorList>
            <person name="Bishop-Lilly K.A."/>
            <person name="Broomall S.M."/>
            <person name="Chain P.S."/>
            <person name="Chertkov O."/>
            <person name="Coyne S.R."/>
            <person name="Daligault H.E."/>
            <person name="Davenport K.W."/>
            <person name="Erkkila T."/>
            <person name="Frey K.G."/>
            <person name="Gibbons H.S."/>
            <person name="Gu W."/>
            <person name="Jaissle J."/>
            <person name="Johnson S.L."/>
            <person name="Koroleva G.I."/>
            <person name="Ladner J.T."/>
            <person name="Lo C.-C."/>
            <person name="Minogue T.D."/>
            <person name="Munk C."/>
            <person name="Palacios G.F."/>
            <person name="Redden C.L."/>
            <person name="Rosenzweig C.N."/>
            <person name="Scholz M.B."/>
            <person name="Teshima H."/>
            <person name="Xu Y."/>
        </authorList>
    </citation>
    <scope>NUCLEOTIDE SEQUENCE [LARGE SCALE GENOMIC DNA]</scope>
    <source>
        <strain evidence="13">gladioli</strain>
    </source>
</reference>
<dbReference type="InterPro" id="IPR020803">
    <property type="entry name" value="MeTfrase_dom"/>
</dbReference>
<dbReference type="SUPFAM" id="SSF53335">
    <property type="entry name" value="S-adenosyl-L-methionine-dependent methyltransferases"/>
    <property type="match status" value="1"/>
</dbReference>
<dbReference type="SMART" id="SM00825">
    <property type="entry name" value="PKS_KS"/>
    <property type="match status" value="2"/>
</dbReference>
<dbReference type="Gene3D" id="1.10.1200.10">
    <property type="entry name" value="ACP-like"/>
    <property type="match status" value="2"/>
</dbReference>
<dbReference type="Gene3D" id="3.40.50.150">
    <property type="entry name" value="Vaccinia Virus protein VP39"/>
    <property type="match status" value="1"/>
</dbReference>
<evidence type="ECO:0000256" key="4">
    <source>
        <dbReference type="ARBA" id="ARBA00022490"/>
    </source>
</evidence>
<dbReference type="SUPFAM" id="SSF51735">
    <property type="entry name" value="NAD(P)-binding Rossmann-fold domains"/>
    <property type="match status" value="2"/>
</dbReference>
<sequence length="2358" mass="247522">MELDALSLTLDVGREAMRYRLAMVVGAGGSEEGRLGLMAALDAYLEGAEGAALAGKGVYVGEVADEGMEEAGSAALSKASALSGQARDWCEGLRTDDAVLHRGGRPRRLAGLPTYPFARRPLGQPPAAEASPAWTGGTGGPGGPGDKAAEYYTFDAQRRSDTYHEEYLTFCPFEREQPGFSMTRVLSAPEAYPDEYRQVLDKQKEMRAVTFRHERFERVGRVLDIGCGCGSDLIELALRHPALHADGFTITPAQAELGNRRIANLGIAERVRIRHADSSRDAFPHRYDLVIGFEVSCHIADKTALFSNIRRSLAPTGSILLMDFIANLRGSIVDDKVDIAISPQAEWANVLAEQGLVIDDLVDLSEGIANYVFDPDVERNIAHFPEAARRSSRNFANMAVSLRQNWISYCLFRIVVDRHGRSTEALRAANAAVIARRTPYREALADLFARRDGSGDIGLTAAVMAAASRQAPAREAAKEAVQQAAPAPQPAAAPSAGARAATVREALERVMIDTLGVSPAELRAARSFAELGVDSLLAVRLLEAINVAFDLHEPTSVMFEFHDTQALAAHLETRGARVAALPAEAAVALAGVPAARADSRPAGPALEPGAGHEGLPGPSPEALLPGTQPARDGIAVVGMACRCAGAQDPAAFWKLVARGEIHLDSVAARRPAWGEYLAAHEIDAQSLRAGFADDIDAFDPLFFDISPVQAEQMDASQRVLLEGIHAAIEDAGYDPASLAAREVGTFIGSMGVAGADSLSHHAMLGNDGAILSSRIAYHLNLSGPAMTVNTACSSALVAISLACDKLRAGELDMAIAGGITLYTQPASFVMMRNAGMLSPSGACRPFDDGADGIVVGDGMGVVVLMPAERARAEGAHVYGVIRAIGTNQDGRTSGITAPSFLAQSRLETQVYRAARLSPEALQYVEAHGTGTRLGDPVELHALTEAFRGFTARRSFCAIGSVKANIGHATAAAGALGLIKVLLAMRHATLPPVSGFAQPNRHVDFAASPFRVETQARPWLPGEDGMRRAALSAFGFSGTNAHLVVEAEAVPEAGEAIEAVLPGGLEIVPLSARQPAQLEAVARRLLAFLEGEGARSALGDLAWTLQVGRTAHEYRVAFTVPDLAALKGALSAWLASGAAERLVPVRGEARPPIEAHAGLDPAARATAWSAGGLADWSAWRARPARRIPLPTYPFARQRFGTPTPPPTSGQAGPGAARATAAAAGRRAALAAKQWHAAPLAAGRRVEGRVEILATPALADFAASLARELPDARIWLDHELAAAPAHAEHWRGSRGCLDLSALDPVSSTGHHAAWFGWLQRLVEHADATLEAPLMVQQWTAGLAGHPRPSLAGAARSGLYRMLQSEYRRVVSRHVDTDLDAGADRAALIAQIVAEFAADDGMPEVRYRGGVRERAVLDWIEPPARQPEGKSVEPGWPADGVLWITGGTRGIGMRLAHHFATRHGVRGFVLAGERPLPPRASWPALAAGAEDPLLRRKLSDLLALEALGAQVRVTSAPLTDLAAWRAAVEALSAELGEPFGLIHCAGRVDFEAPAFVRKTAESVAAVSAPKVAGVETLRAAFADRPLRFVLLCSSISAALPAIAVGQAEYAAANAYLDHVAEAGFGPRAARCVSIQWPSWRDTGMGAASGAAHRDGGLLACSDEEGLAFLDAILAGATGPVVTPLVVDPSRFAFAALGGVRAARASSEPARLAQAAAGGDAGVAVDKSAEAGRAAPADPGAAASAWLARIVGDELKIAHDALDVERRFDDYGVDSIMLAQMVKRIDAGLPGTHLDPSALLEHPSVARLAAYLLGSCREAVMLAVSGGRRDAAASEAVVAPGPVEPAEPAGSADTPREAGPAPARDPRAGGGARERIAVVGMACHFPAAQDIDAFWRNLRDGRDCIGEVPASRWSVARHYGGPDYADGKSVTHQGGFLDDIESFDPGYFGIPEAVAPGVDPLARQWLEVSAEALADAGYTRQDVWGRRVGVFCGSRTSNYSSRLAQLDSKAVIGVGQNFISAHLSHCYHLGGPNVVVDTACASALTAIHLAAQSLRSGESSLAIAGGVDILLDEGPFLLLSSARILSAGGRCRTFDEGADGIGIGEGCGVLILKRLSDAVREGNKIYGVIDGSAVNADGSTMGITTPNPERQRELIELAIADAAVDAASISYVEAHGTGTLIGDPIELRSLTAVLAPHHRAARACGVGSVKSNLGHLLSAAGAAGMVKVLLSLAHRALPPTLHCDTPNPRFDFEASPLYPVRELQAWAGVDGVLRAGISAFGLGGHNAHLIVSDEGVPDALRADTVPRAGPVRYARRRYWIGEARSDALAPAAPLEREPLPAEAMGAYFAIRRTDADDTVAAH</sequence>
<gene>
    <name evidence="12" type="ORF">DM48_8075</name>
</gene>
<proteinExistence type="predicted"/>
<dbReference type="GO" id="GO:0008168">
    <property type="term" value="F:methyltransferase activity"/>
    <property type="evidence" value="ECO:0007669"/>
    <property type="project" value="UniProtKB-KW"/>
</dbReference>
<dbReference type="Gene3D" id="1.10.1240.100">
    <property type="match status" value="1"/>
</dbReference>
<feature type="region of interest" description="Disordered" evidence="9">
    <location>
        <begin position="598"/>
        <end position="627"/>
    </location>
</feature>
<dbReference type="InterPro" id="IPR013217">
    <property type="entry name" value="Methyltransf_12"/>
</dbReference>
<dbReference type="Pfam" id="PF08242">
    <property type="entry name" value="Methyltransf_12"/>
    <property type="match status" value="1"/>
</dbReference>
<feature type="compositionally biased region" description="Low complexity" evidence="9">
    <location>
        <begin position="1831"/>
        <end position="1858"/>
    </location>
</feature>
<dbReference type="Pfam" id="PF02801">
    <property type="entry name" value="Ketoacyl-synt_C"/>
    <property type="match status" value="2"/>
</dbReference>
<dbReference type="CDD" id="cd00833">
    <property type="entry name" value="PKS"/>
    <property type="match status" value="2"/>
</dbReference>
<dbReference type="PROSITE" id="PS00606">
    <property type="entry name" value="KS3_1"/>
    <property type="match status" value="2"/>
</dbReference>
<dbReference type="InterPro" id="IPR016039">
    <property type="entry name" value="Thiolase-like"/>
</dbReference>
<keyword evidence="7" id="KW-0677">Repeat</keyword>
<dbReference type="SMART" id="SM00828">
    <property type="entry name" value="PKS_MT"/>
    <property type="match status" value="1"/>
</dbReference>